<dbReference type="InterPro" id="IPR045749">
    <property type="entry name" value="DUF6090"/>
</dbReference>
<dbReference type="EMBL" id="JAIUJS010000011">
    <property type="protein sequence ID" value="MCA0154410.1"/>
    <property type="molecule type" value="Genomic_DNA"/>
</dbReference>
<sequence length="249" mass="29150">MIKFFRHIRKSLIEQNQMGKYLKYAIGEILLVVVGILIALQINNWNERSKLEAKTQEYYVQLLEDLNKDVIFADQTINKFENYLKDLEGYENSYYSEETLTPLDVYEKIAKLPVLSTSFTFNSSTIESLQNSGDISLIPSEIRNRLIDLKRQQELTIKKANYTDEGKNGIIQRLNPLLGSTTLPKRLAHQPEMKEFFNIDRNLKELILVYEGVHRWKSISEETSMVSFREMKKEIDTIKTLINMELKND</sequence>
<evidence type="ECO:0000313" key="3">
    <source>
        <dbReference type="Proteomes" id="UP001198402"/>
    </source>
</evidence>
<feature type="transmembrane region" description="Helical" evidence="1">
    <location>
        <begin position="21"/>
        <end position="42"/>
    </location>
</feature>
<protein>
    <submittedName>
        <fullName evidence="2">Uncharacterized protein</fullName>
    </submittedName>
</protein>
<evidence type="ECO:0000256" key="1">
    <source>
        <dbReference type="SAM" id="Phobius"/>
    </source>
</evidence>
<accession>A0ABS7Y580</accession>
<keyword evidence="3" id="KW-1185">Reference proteome</keyword>
<evidence type="ECO:0000313" key="2">
    <source>
        <dbReference type="EMBL" id="MCA0154410.1"/>
    </source>
</evidence>
<proteinExistence type="predicted"/>
<gene>
    <name evidence="2" type="ORF">LBV24_14360</name>
</gene>
<dbReference type="Pfam" id="PF19578">
    <property type="entry name" value="DUF6090"/>
    <property type="match status" value="1"/>
</dbReference>
<name>A0ABS7Y580_9FLAO</name>
<dbReference type="Proteomes" id="UP001198402">
    <property type="component" value="Unassembled WGS sequence"/>
</dbReference>
<comment type="caution">
    <text evidence="2">The sequence shown here is derived from an EMBL/GenBank/DDBJ whole genome shotgun (WGS) entry which is preliminary data.</text>
</comment>
<reference evidence="3" key="1">
    <citation type="submission" date="2023-07" db="EMBL/GenBank/DDBJ databases">
        <authorList>
            <person name="Yue Y."/>
        </authorList>
    </citation>
    <scope>NUCLEOTIDE SEQUENCE [LARGE SCALE GENOMIC DNA]</scope>
    <source>
        <strain evidence="3">2Y89</strain>
    </source>
</reference>
<keyword evidence="1" id="KW-0812">Transmembrane</keyword>
<keyword evidence="1" id="KW-0472">Membrane</keyword>
<dbReference type="RefSeq" id="WP_224479356.1">
    <property type="nucleotide sequence ID" value="NZ_JAIUJS010000011.1"/>
</dbReference>
<keyword evidence="1" id="KW-1133">Transmembrane helix</keyword>
<organism evidence="2 3">
    <name type="scientific">Winogradskyella vincentii</name>
    <dbReference type="NCBI Taxonomy" id="2877122"/>
    <lineage>
        <taxon>Bacteria</taxon>
        <taxon>Pseudomonadati</taxon>
        <taxon>Bacteroidota</taxon>
        <taxon>Flavobacteriia</taxon>
        <taxon>Flavobacteriales</taxon>
        <taxon>Flavobacteriaceae</taxon>
        <taxon>Winogradskyella</taxon>
    </lineage>
</organism>